<dbReference type="InterPro" id="IPR014756">
    <property type="entry name" value="Ig_E-set"/>
</dbReference>
<organism evidence="2 3">
    <name type="scientific">Hymenobacter jeollabukensis</name>
    <dbReference type="NCBI Taxonomy" id="2025313"/>
    <lineage>
        <taxon>Bacteria</taxon>
        <taxon>Pseudomonadati</taxon>
        <taxon>Bacteroidota</taxon>
        <taxon>Cytophagia</taxon>
        <taxon>Cytophagales</taxon>
        <taxon>Hymenobacteraceae</taxon>
        <taxon>Hymenobacter</taxon>
    </lineage>
</organism>
<dbReference type="Pfam" id="PF01833">
    <property type="entry name" value="TIG"/>
    <property type="match status" value="1"/>
</dbReference>
<comment type="caution">
    <text evidence="2">The sequence shown here is derived from an EMBL/GenBank/DDBJ whole genome shotgun (WGS) entry which is preliminary data.</text>
</comment>
<proteinExistence type="predicted"/>
<gene>
    <name evidence="2" type="ORF">FDY95_15200</name>
</gene>
<reference evidence="2 3" key="1">
    <citation type="submission" date="2019-05" db="EMBL/GenBank/DDBJ databases">
        <title>Hymenobacter edaphi sp. nov., isolated from abandoned arsenic-contaminated farmland soil.</title>
        <authorList>
            <person name="Nie L."/>
        </authorList>
    </citation>
    <scope>NUCLEOTIDE SEQUENCE [LARGE SCALE GENOMIC DNA]</scope>
    <source>
        <strain evidence="2 3">1-3-3-8</strain>
    </source>
</reference>
<accession>A0A5R8WPI8</accession>
<keyword evidence="3" id="KW-1185">Reference proteome</keyword>
<name>A0A5R8WPI8_9BACT</name>
<protein>
    <submittedName>
        <fullName evidence="2">T9SS type A sorting domain-containing protein</fullName>
    </submittedName>
</protein>
<dbReference type="Gene3D" id="2.60.40.10">
    <property type="entry name" value="Immunoglobulins"/>
    <property type="match status" value="1"/>
</dbReference>
<dbReference type="InterPro" id="IPR013783">
    <property type="entry name" value="Ig-like_fold"/>
</dbReference>
<dbReference type="RefSeq" id="WP_138078951.1">
    <property type="nucleotide sequence ID" value="NZ_VAJM01000006.1"/>
</dbReference>
<dbReference type="SUPFAM" id="SSF69322">
    <property type="entry name" value="Tricorn protease domain 2"/>
    <property type="match status" value="1"/>
</dbReference>
<evidence type="ECO:0000313" key="3">
    <source>
        <dbReference type="Proteomes" id="UP000305517"/>
    </source>
</evidence>
<dbReference type="OrthoDB" id="5524298at2"/>
<dbReference type="PANTHER" id="PTHR42754:SF1">
    <property type="entry name" value="LIPOPROTEIN"/>
    <property type="match status" value="1"/>
</dbReference>
<evidence type="ECO:0000259" key="1">
    <source>
        <dbReference type="Pfam" id="PF01833"/>
    </source>
</evidence>
<dbReference type="InterPro" id="IPR002909">
    <property type="entry name" value="IPT_dom"/>
</dbReference>
<dbReference type="Proteomes" id="UP000305517">
    <property type="component" value="Unassembled WGS sequence"/>
</dbReference>
<sequence>MKSDLLLTYRLLLGLLLGWLSVGHASGQAVRWEQSFGGFDGGGFSRGVSTADGGYVLAGSTNSGANGPVGDTTRAEGDLWVAKFTAQGIKEWDRRYAGVSQGLPTSVIQTSNGNYVVGCITTLGSSPDKAGPNRGYYDYWIICLDAQGRRLWERTYGSQQWDFLQSTWQTADGGYLLAGTSQDSTASADKSQTGYGRRDFWLVRLDAQGNKLWDKAYGGDDDDELVSGIPTNDGGCLLTGFTRSGQNGSVSEPPIDPAWSDYWVVKLDANGVQQWDHRYGGTDQDVAGRALQNADGTYYVCGTSRSGAGGTRTEPSRGGDDYWLLKLSAQGTVLWDRRFGSPGNDIGYYGLLPQTGGGCVLGGFSETGPPGGDQSGPRRGHYDAWLVAVSAAGTKLWDRAYGGNDQETFSDLIARPGGHMLLLASSASNQSGDQSQAFPVGTTSGSWVVELNASGAILRAQLVTAAPDETQRTLLRTRDGGLVLAGHGINGFGFNPPANTGGQGLTQSWLIKRDSLGAPVWEQTLYGPDARGNRNPVVREQLDGTLVAGATDYRTLLDSATARTDAEYLLVELEGPLFRKRKYGGLGHDWLADMQVLTDRGHLLGGTSRSGVGGDRSEASRGGADFWVLRVNDRLVKRWDRRFGGSGLDSLRSVLLTPDGGYLLAGSTTSPADGDLTEPSPGGADFWLVKLSNTGALQWQHRYGGPGDDWLAQARVAPDGGFVLAGTTNAGAGGDVTEPSRGRRDLWVVKVSSQGALQWQHRYGGSGNEYGAAVDVDPDGGFIVGASTTSPVSGEVSQPSRGSTDYWLLRLSAQGTVLWDRRLGGSGEDMLTCLTTTQHYGYALGGQSNSPTSSGEHQQANVGGYDMWSLLLGARRVPAPVISAFSPGLGLPGTGVTITGSNFTGTSSVTFNGVAAPGFVVNGDGSLTATVPAGASTGPITVTANGTGTSATDFVVPGDLVVSATQAVQGTYRNVTVTGPATGGAGVGALSGPLTVLGTLTVQAGGTLRTACQPLTGAGNFVLADGGTLAICDAAGISASGASGAVQLTGTRSFSPDAYYIYNGIQAQLTGSGLPAQVRDLTLNNANGLALSQPVAVAQVLRLTSGNLTTAGQPLTLRSSAQGTALVDNTGGAVLGRATVERYVDPSRYAGAGYRHFSAPVATATVGSLRTAGFGPVVNAAYNASATPGLVVPFPTVYGYDQSRLLTSPALSFTPFDRGWVSPADTSAALAVGQGYTVHLPAGGLTVRFRGPLNNGPISQPLGRVADPAVAAAGFHLVGNPYPSPLDWRLVSRPAGLDDALYVFESEGPYAGQYRAYVNGLGASPLVGSGQGFMVHVNTPGATPTLSFTNAARVRTYGTEPALRRGPATTDPRPVLLLALAPATGAGSTDTTIVYFEAGATPAFDARFDADQLPRAGAVAALATAAGARALSINGLPPLGAQAVVLPVSVQVPAPGPYALTAARLANFAPGTTVYLHDAQTGTRQLLTTGTRYVATLPATTVPGRFTLEFQLNGALATTAARPAASLTAYPNPAREALHVGWTALRRPGTLVLTDALGREVLRQPANGQQATLRTERLPAGVYLLRLLSPDQLFQPVKVVIE</sequence>
<dbReference type="EMBL" id="VAJM01000006">
    <property type="protein sequence ID" value="TLM91896.1"/>
    <property type="molecule type" value="Genomic_DNA"/>
</dbReference>
<feature type="domain" description="IPT/TIG" evidence="1">
    <location>
        <begin position="880"/>
        <end position="954"/>
    </location>
</feature>
<dbReference type="InterPro" id="IPR026444">
    <property type="entry name" value="Secre_tail"/>
</dbReference>
<dbReference type="PANTHER" id="PTHR42754">
    <property type="entry name" value="ENDOGLUCANASE"/>
    <property type="match status" value="1"/>
</dbReference>
<dbReference type="CDD" id="cd00102">
    <property type="entry name" value="IPT"/>
    <property type="match status" value="1"/>
</dbReference>
<dbReference type="SUPFAM" id="SSF81296">
    <property type="entry name" value="E set domains"/>
    <property type="match status" value="1"/>
</dbReference>
<dbReference type="NCBIfam" id="TIGR04183">
    <property type="entry name" value="Por_Secre_tail"/>
    <property type="match status" value="1"/>
</dbReference>
<evidence type="ECO:0000313" key="2">
    <source>
        <dbReference type="EMBL" id="TLM91896.1"/>
    </source>
</evidence>